<evidence type="ECO:0000313" key="4">
    <source>
        <dbReference type="Proteomes" id="UP000324022"/>
    </source>
</evidence>
<feature type="compositionally biased region" description="Polar residues" evidence="2">
    <location>
        <begin position="1"/>
        <end position="14"/>
    </location>
</feature>
<reference evidence="3 4" key="1">
    <citation type="submission" date="2018-03" db="EMBL/GenBank/DDBJ databases">
        <authorList>
            <person name="Guldener U."/>
        </authorList>
    </citation>
    <scope>NUCLEOTIDE SEQUENCE [LARGE SCALE GENOMIC DNA]</scope>
    <source>
        <strain evidence="3 4">NBRC100155</strain>
    </source>
</reference>
<dbReference type="Proteomes" id="UP000324022">
    <property type="component" value="Unassembled WGS sequence"/>
</dbReference>
<protein>
    <submittedName>
        <fullName evidence="3">Uncharacterized protein</fullName>
    </submittedName>
</protein>
<evidence type="ECO:0000256" key="2">
    <source>
        <dbReference type="SAM" id="MobiDB-lite"/>
    </source>
</evidence>
<proteinExistence type="predicted"/>
<organism evidence="3 4">
    <name type="scientific">Ustilago trichophora</name>
    <dbReference type="NCBI Taxonomy" id="86804"/>
    <lineage>
        <taxon>Eukaryota</taxon>
        <taxon>Fungi</taxon>
        <taxon>Dikarya</taxon>
        <taxon>Basidiomycota</taxon>
        <taxon>Ustilaginomycotina</taxon>
        <taxon>Ustilaginomycetes</taxon>
        <taxon>Ustilaginales</taxon>
        <taxon>Ustilaginaceae</taxon>
        <taxon>Ustilago</taxon>
    </lineage>
</organism>
<feature type="compositionally biased region" description="Low complexity" evidence="2">
    <location>
        <begin position="232"/>
        <end position="243"/>
    </location>
</feature>
<name>A0A5C3DVZ8_9BASI</name>
<feature type="coiled-coil region" evidence="1">
    <location>
        <begin position="386"/>
        <end position="413"/>
    </location>
</feature>
<keyword evidence="4" id="KW-1185">Reference proteome</keyword>
<gene>
    <name evidence="3" type="ORF">UTRI_00868</name>
</gene>
<feature type="region of interest" description="Disordered" evidence="2">
    <location>
        <begin position="1"/>
        <end position="72"/>
    </location>
</feature>
<dbReference type="EMBL" id="OOIN01000002">
    <property type="protein sequence ID" value="SPO21391.1"/>
    <property type="molecule type" value="Genomic_DNA"/>
</dbReference>
<feature type="region of interest" description="Disordered" evidence="2">
    <location>
        <begin position="442"/>
        <end position="567"/>
    </location>
</feature>
<dbReference type="OrthoDB" id="2553071at2759"/>
<keyword evidence="1" id="KW-0175">Coiled coil</keyword>
<feature type="compositionally biased region" description="Basic and acidic residues" evidence="2">
    <location>
        <begin position="546"/>
        <end position="555"/>
    </location>
</feature>
<accession>A0A5C3DVZ8</accession>
<evidence type="ECO:0000313" key="3">
    <source>
        <dbReference type="EMBL" id="SPO21391.1"/>
    </source>
</evidence>
<evidence type="ECO:0000256" key="1">
    <source>
        <dbReference type="SAM" id="Coils"/>
    </source>
</evidence>
<feature type="region of interest" description="Disordered" evidence="2">
    <location>
        <begin position="223"/>
        <end position="247"/>
    </location>
</feature>
<dbReference type="AlphaFoldDB" id="A0A5C3DVZ8"/>
<feature type="compositionally biased region" description="Polar residues" evidence="2">
    <location>
        <begin position="456"/>
        <end position="466"/>
    </location>
</feature>
<feature type="compositionally biased region" description="Low complexity" evidence="2">
    <location>
        <begin position="442"/>
        <end position="455"/>
    </location>
</feature>
<sequence>MIAQPTGLQITPTQRRQRHAPFSSERSETWYVNDSNSGRDKEVEDDGDTDSLTSAESCDSVATPESSPPQNRHAVLLGEDDAYAPAVGAFDKNGNWAWSTQQSLGGVEGAFPLEEEEEEEEEEVQEVLVGPKTTHTVPLLNRHDRTQMVMTGSVNKLAGQRKAPTVMWSDTSSMTHGIQEEVDDDDSLDVVGFTSYPSRTVAAPRMVGEGHSIVVPVRIRLEDDSSSDESEASVVTSSSSGSDSEARRRAGINMLQRLGKTITIPQRRGSVISLGQGTPRRPPSLDEISNRVVAGGGNAYGRGTPPGSAVPHQRSVSCPSPLPLQRQRFGEVEVMVTPATPKMSTEKIPGVVLKSPHMPSCAFSTDARGNLIAPAFDVAPGRQIMLEERERQAKQWLENFKSQQQQQQQQERQGLNMNLNLKLGAGPIAPPMANSAQAAAIISPPSSPTKSRSPSYTPQDGTHTTLRQISGGPPIPPRRRSFGLRIPTQQADAGDVSIPPANETNSVEVPDRTRSPFNVPNVKAMDAPAQSTMRRSLVARLSLRRSSKELREDRTTSSISRKPVPTV</sequence>